<dbReference type="PANTHER" id="PTHR30330">
    <property type="entry name" value="AGSS FAMILY TRANSPORTER, SODIUM-ALANINE"/>
    <property type="match status" value="1"/>
</dbReference>
<reference evidence="9" key="1">
    <citation type="submission" date="2023-03" db="EMBL/GenBank/DDBJ databases">
        <authorList>
            <person name="Steffen K."/>
            <person name="Cardenas P."/>
        </authorList>
    </citation>
    <scope>NUCLEOTIDE SEQUENCE</scope>
</reference>
<organism evidence="9 10">
    <name type="scientific">Geodia barretti</name>
    <name type="common">Barrett's horny sponge</name>
    <dbReference type="NCBI Taxonomy" id="519541"/>
    <lineage>
        <taxon>Eukaryota</taxon>
        <taxon>Metazoa</taxon>
        <taxon>Porifera</taxon>
        <taxon>Demospongiae</taxon>
        <taxon>Heteroscleromorpha</taxon>
        <taxon>Tetractinellida</taxon>
        <taxon>Astrophorina</taxon>
        <taxon>Geodiidae</taxon>
        <taxon>Geodia</taxon>
    </lineage>
</organism>
<keyword evidence="3" id="KW-1003">Cell membrane</keyword>
<feature type="transmembrane region" description="Helical" evidence="7">
    <location>
        <begin position="412"/>
        <end position="438"/>
    </location>
</feature>
<keyword evidence="2" id="KW-0813">Transport</keyword>
<feature type="transmembrane region" description="Helical" evidence="7">
    <location>
        <begin position="209"/>
        <end position="231"/>
    </location>
</feature>
<dbReference type="PRINTS" id="PR00175">
    <property type="entry name" value="NAALASMPORT"/>
</dbReference>
<name>A0AA35RH54_GEOBA</name>
<evidence type="ECO:0000256" key="8">
    <source>
        <dbReference type="SAM" id="SignalP"/>
    </source>
</evidence>
<comment type="subcellular location">
    <subcellularLocation>
        <location evidence="1">Cell membrane</location>
        <topology evidence="1">Multi-pass membrane protein</topology>
    </subcellularLocation>
</comment>
<dbReference type="Proteomes" id="UP001174909">
    <property type="component" value="Unassembled WGS sequence"/>
</dbReference>
<evidence type="ECO:0000313" key="10">
    <source>
        <dbReference type="Proteomes" id="UP001174909"/>
    </source>
</evidence>
<dbReference type="PANTHER" id="PTHR30330:SF3">
    <property type="entry name" value="TRANSCRIPTIONAL REGULATOR, LRP FAMILY"/>
    <property type="match status" value="1"/>
</dbReference>
<dbReference type="NCBIfam" id="TIGR00835">
    <property type="entry name" value="agcS"/>
    <property type="match status" value="1"/>
</dbReference>
<keyword evidence="6 7" id="KW-0472">Membrane</keyword>
<keyword evidence="10" id="KW-1185">Reference proteome</keyword>
<feature type="chain" id="PRO_5041219539" evidence="8">
    <location>
        <begin position="20"/>
        <end position="526"/>
    </location>
</feature>
<evidence type="ECO:0000256" key="4">
    <source>
        <dbReference type="ARBA" id="ARBA00022692"/>
    </source>
</evidence>
<dbReference type="EMBL" id="CASHTH010001080">
    <property type="protein sequence ID" value="CAI8011104.1"/>
    <property type="molecule type" value="Genomic_DNA"/>
</dbReference>
<evidence type="ECO:0000256" key="3">
    <source>
        <dbReference type="ARBA" id="ARBA00022475"/>
    </source>
</evidence>
<dbReference type="AlphaFoldDB" id="A0AA35RH54"/>
<feature type="transmembrane region" description="Helical" evidence="7">
    <location>
        <begin position="487"/>
        <end position="507"/>
    </location>
</feature>
<proteinExistence type="predicted"/>
<feature type="transmembrane region" description="Helical" evidence="7">
    <location>
        <begin position="307"/>
        <end position="331"/>
    </location>
</feature>
<dbReference type="Pfam" id="PF01235">
    <property type="entry name" value="Na_Ala_symp"/>
    <property type="match status" value="1"/>
</dbReference>
<gene>
    <name evidence="9" type="ORF">GBAR_LOCUS7229</name>
</gene>
<feature type="signal peptide" evidence="8">
    <location>
        <begin position="1"/>
        <end position="19"/>
    </location>
</feature>
<dbReference type="GO" id="GO:0005886">
    <property type="term" value="C:plasma membrane"/>
    <property type="evidence" value="ECO:0007669"/>
    <property type="project" value="UniProtKB-SubCell"/>
</dbReference>
<dbReference type="GO" id="GO:0005283">
    <property type="term" value="F:amino acid:sodium symporter activity"/>
    <property type="evidence" value="ECO:0007669"/>
    <property type="project" value="InterPro"/>
</dbReference>
<comment type="caution">
    <text evidence="9">The sequence shown here is derived from an EMBL/GenBank/DDBJ whole genome shotgun (WGS) entry which is preliminary data.</text>
</comment>
<feature type="transmembrane region" description="Helical" evidence="7">
    <location>
        <begin position="459"/>
        <end position="481"/>
    </location>
</feature>
<feature type="transmembrane region" description="Helical" evidence="7">
    <location>
        <begin position="71"/>
        <end position="92"/>
    </location>
</feature>
<evidence type="ECO:0000256" key="6">
    <source>
        <dbReference type="ARBA" id="ARBA00023136"/>
    </source>
</evidence>
<evidence type="ECO:0000256" key="1">
    <source>
        <dbReference type="ARBA" id="ARBA00004651"/>
    </source>
</evidence>
<keyword evidence="4 7" id="KW-0812">Transmembrane</keyword>
<feature type="transmembrane region" description="Helical" evidence="7">
    <location>
        <begin position="154"/>
        <end position="174"/>
    </location>
</feature>
<evidence type="ECO:0000256" key="5">
    <source>
        <dbReference type="ARBA" id="ARBA00022989"/>
    </source>
</evidence>
<sequence>MATLLLALLTILYVASAWAQESGEPSALDKANATIGAVLFFDIAFGGIQIDEVDRDGNPVLDASGNPKTKVISVPFLVIVLLLGAIFFTLWYRWINVRGFKHSIDIIRGKYDNPEDTGEISHFRALTSALSATVGLGNIAGVAIAIQLGGPGAVFWMLVAAMFGMTAKFSSCTLSQMYRQTNRDGSISGGPMYYVDIGLRQMGGGWATLGKVLAVMYALLVMGGAIGAGNMFQVNQTAEAFRSTFGLSEGANWIIGIVIAILVGAVIIGGIKRIGAATSKIVPAMCGLYVCVSILIILMNVTKIPEAIGLIFSMAFTGNAFYGGFFGVLVWGIKRSSFSNEAGLGSAAIAHAAAKTEEPVREGLVAMIGPFIDTIIVCFMTAMVVIITGAWNDPSLSQSDGITLTTQAFASAISWFPLVLTISIGLFAYSTMISWGYYGERGWIYLLDHFGGIGLKSVIVFRLIFVIFILVGAVYPLRAVLDFSDAMVLGMAFPNIIGSVILAPRILGKVRDYWSRYQSGEMEPVE</sequence>
<keyword evidence="5 7" id="KW-1133">Transmembrane helix</keyword>
<evidence type="ECO:0000256" key="2">
    <source>
        <dbReference type="ARBA" id="ARBA00022448"/>
    </source>
</evidence>
<dbReference type="InterPro" id="IPR001463">
    <property type="entry name" value="Na/Ala_symport"/>
</dbReference>
<dbReference type="Gene3D" id="1.20.1740.10">
    <property type="entry name" value="Amino acid/polyamine transporter I"/>
    <property type="match status" value="1"/>
</dbReference>
<feature type="transmembrane region" description="Helical" evidence="7">
    <location>
        <begin position="251"/>
        <end position="269"/>
    </location>
</feature>
<accession>A0AA35RH54</accession>
<feature type="transmembrane region" description="Helical" evidence="7">
    <location>
        <begin position="129"/>
        <end position="148"/>
    </location>
</feature>
<evidence type="ECO:0000313" key="9">
    <source>
        <dbReference type="EMBL" id="CAI8011104.1"/>
    </source>
</evidence>
<protein>
    <submittedName>
        <fullName evidence="9">Sodium/alanine symporter AgcS</fullName>
    </submittedName>
</protein>
<evidence type="ECO:0000256" key="7">
    <source>
        <dbReference type="SAM" id="Phobius"/>
    </source>
</evidence>
<feature type="transmembrane region" description="Helical" evidence="7">
    <location>
        <begin position="281"/>
        <end position="301"/>
    </location>
</feature>
<feature type="transmembrane region" description="Helical" evidence="7">
    <location>
        <begin position="371"/>
        <end position="392"/>
    </location>
</feature>
<keyword evidence="8" id="KW-0732">Signal</keyword>